<evidence type="ECO:0000256" key="3">
    <source>
        <dbReference type="ARBA" id="ARBA00022801"/>
    </source>
</evidence>
<name>A0A6A5VH01_9PLEO</name>
<dbReference type="InterPro" id="IPR051013">
    <property type="entry name" value="MBL_superfamily_lactonases"/>
</dbReference>
<gene>
    <name evidence="6" type="ORF">BU23DRAFT_553384</name>
</gene>
<dbReference type="AlphaFoldDB" id="A0A6A5VH01"/>
<dbReference type="Proteomes" id="UP000800036">
    <property type="component" value="Unassembled WGS sequence"/>
</dbReference>
<dbReference type="SMART" id="SM00849">
    <property type="entry name" value="Lactamase_B"/>
    <property type="match status" value="1"/>
</dbReference>
<dbReference type="GO" id="GO:0046872">
    <property type="term" value="F:metal ion binding"/>
    <property type="evidence" value="ECO:0007669"/>
    <property type="project" value="UniProtKB-KW"/>
</dbReference>
<dbReference type="EMBL" id="ML976675">
    <property type="protein sequence ID" value="KAF1974316.1"/>
    <property type="molecule type" value="Genomic_DNA"/>
</dbReference>
<evidence type="ECO:0000313" key="7">
    <source>
        <dbReference type="Proteomes" id="UP000800036"/>
    </source>
</evidence>
<dbReference type="PANTHER" id="PTHR42978">
    <property type="entry name" value="QUORUM-QUENCHING LACTONASE YTNP-RELATED-RELATED"/>
    <property type="match status" value="1"/>
</dbReference>
<keyword evidence="3" id="KW-0378">Hydrolase</keyword>
<dbReference type="SUPFAM" id="SSF56281">
    <property type="entry name" value="Metallo-hydrolase/oxidoreductase"/>
    <property type="match status" value="1"/>
</dbReference>
<dbReference type="Pfam" id="PF00753">
    <property type="entry name" value="Lactamase_B"/>
    <property type="match status" value="1"/>
</dbReference>
<dbReference type="InterPro" id="IPR036866">
    <property type="entry name" value="RibonucZ/Hydroxyglut_hydro"/>
</dbReference>
<organism evidence="6 7">
    <name type="scientific">Bimuria novae-zelandiae CBS 107.79</name>
    <dbReference type="NCBI Taxonomy" id="1447943"/>
    <lineage>
        <taxon>Eukaryota</taxon>
        <taxon>Fungi</taxon>
        <taxon>Dikarya</taxon>
        <taxon>Ascomycota</taxon>
        <taxon>Pezizomycotina</taxon>
        <taxon>Dothideomycetes</taxon>
        <taxon>Pleosporomycetidae</taxon>
        <taxon>Pleosporales</taxon>
        <taxon>Massarineae</taxon>
        <taxon>Didymosphaeriaceae</taxon>
        <taxon>Bimuria</taxon>
    </lineage>
</organism>
<evidence type="ECO:0000256" key="4">
    <source>
        <dbReference type="ARBA" id="ARBA00022833"/>
    </source>
</evidence>
<feature type="domain" description="Metallo-beta-lactamase" evidence="5">
    <location>
        <begin position="50"/>
        <end position="271"/>
    </location>
</feature>
<comment type="similarity">
    <text evidence="1">Belongs to the metallo-beta-lactamase superfamily.</text>
</comment>
<reference evidence="6" key="1">
    <citation type="journal article" date="2020" name="Stud. Mycol.">
        <title>101 Dothideomycetes genomes: a test case for predicting lifestyles and emergence of pathogens.</title>
        <authorList>
            <person name="Haridas S."/>
            <person name="Albert R."/>
            <person name="Binder M."/>
            <person name="Bloem J."/>
            <person name="Labutti K."/>
            <person name="Salamov A."/>
            <person name="Andreopoulos B."/>
            <person name="Baker S."/>
            <person name="Barry K."/>
            <person name="Bills G."/>
            <person name="Bluhm B."/>
            <person name="Cannon C."/>
            <person name="Castanera R."/>
            <person name="Culley D."/>
            <person name="Daum C."/>
            <person name="Ezra D."/>
            <person name="Gonzalez J."/>
            <person name="Henrissat B."/>
            <person name="Kuo A."/>
            <person name="Liang C."/>
            <person name="Lipzen A."/>
            <person name="Lutzoni F."/>
            <person name="Magnuson J."/>
            <person name="Mondo S."/>
            <person name="Nolan M."/>
            <person name="Ohm R."/>
            <person name="Pangilinan J."/>
            <person name="Park H.-J."/>
            <person name="Ramirez L."/>
            <person name="Alfaro M."/>
            <person name="Sun H."/>
            <person name="Tritt A."/>
            <person name="Yoshinaga Y."/>
            <person name="Zwiers L.-H."/>
            <person name="Turgeon B."/>
            <person name="Goodwin S."/>
            <person name="Spatafora J."/>
            <person name="Crous P."/>
            <person name="Grigoriev I."/>
        </authorList>
    </citation>
    <scope>NUCLEOTIDE SEQUENCE</scope>
    <source>
        <strain evidence="6">CBS 107.79</strain>
    </source>
</reference>
<dbReference type="GO" id="GO:0016787">
    <property type="term" value="F:hydrolase activity"/>
    <property type="evidence" value="ECO:0007669"/>
    <property type="project" value="UniProtKB-KW"/>
</dbReference>
<keyword evidence="2" id="KW-0479">Metal-binding</keyword>
<evidence type="ECO:0000256" key="1">
    <source>
        <dbReference type="ARBA" id="ARBA00007749"/>
    </source>
</evidence>
<dbReference type="InterPro" id="IPR001279">
    <property type="entry name" value="Metallo-B-lactamas"/>
</dbReference>
<dbReference type="OrthoDB" id="10250730at2759"/>
<protein>
    <recommendedName>
        <fullName evidence="5">Metallo-beta-lactamase domain-containing protein</fullName>
    </recommendedName>
</protein>
<keyword evidence="7" id="KW-1185">Reference proteome</keyword>
<dbReference type="PANTHER" id="PTHR42978:SF5">
    <property type="entry name" value="METALLO-BETA-LACTAMASE DOMAIN-CONTAINING PROTEIN"/>
    <property type="match status" value="1"/>
</dbReference>
<keyword evidence="4" id="KW-0862">Zinc</keyword>
<proteinExistence type="inferred from homology"/>
<sequence length="372" mass="40955">MDQKGSKSSSTSSRGTVRIRIIDTTSYIHNLPAAPFLSPEFPGLSRLSGPSFSFLIEHPSSRSLLFDLGIRKDWENLPPITTRRIELMQIKVKVKKGVREQLEEHGVEVKKIEGIVWSHWHWDHTGDPSSFEKSTALIVGPGFTANFTPGYPSDENGRILESDLHGRELREISFDQGLKMGGFDAVDYFGDGSFYLLDSPGHAIGHMCGLARVTASPNSFILMGGDICHHVGQFRPSAKHPLPAMISPHPFDHNSAVPCPGELFEQLLPKKDSAKPFYCVAGPKNGIQVAADLDAANESISKLQDVDGLDEVLVVIAHDSSLLDVVDFFPKYADDFFAKGWQKKGKWLFLKDFAEAVKSLPTLEAQLGSVSL</sequence>
<accession>A0A6A5VH01</accession>
<dbReference type="Gene3D" id="3.60.15.10">
    <property type="entry name" value="Ribonuclease Z/Hydroxyacylglutathione hydrolase-like"/>
    <property type="match status" value="1"/>
</dbReference>
<dbReference type="CDD" id="cd07730">
    <property type="entry name" value="metallo-hydrolase-like_MBL-fold"/>
    <property type="match status" value="1"/>
</dbReference>
<evidence type="ECO:0000313" key="6">
    <source>
        <dbReference type="EMBL" id="KAF1974316.1"/>
    </source>
</evidence>
<evidence type="ECO:0000256" key="2">
    <source>
        <dbReference type="ARBA" id="ARBA00022723"/>
    </source>
</evidence>
<evidence type="ECO:0000259" key="5">
    <source>
        <dbReference type="SMART" id="SM00849"/>
    </source>
</evidence>